<evidence type="ECO:0000313" key="3">
    <source>
        <dbReference type="Proteomes" id="UP000257039"/>
    </source>
</evidence>
<evidence type="ECO:0000313" key="2">
    <source>
        <dbReference type="EMBL" id="RDH43965.1"/>
    </source>
</evidence>
<evidence type="ECO:0000256" key="1">
    <source>
        <dbReference type="SAM" id="SignalP"/>
    </source>
</evidence>
<proteinExistence type="predicted"/>
<name>A0A4P9VKW8_9GAMM</name>
<sequence>MRVAPTILIALYLCLGIAPTQASECFSPSPLKKKSGQTFEEIKPVKLTNTQASSIRNMFKNLRGNWRGTATGFFCLGTEKSPRQKADNFTIKAEIDVFSQQDIVITADMDAIEQRKQRTEIFRLFSSNGFLRLNKNRTAGDVKVKTISQNEISFVQYSQIKINSKGPSTTTDAKNTVNKSGGIARREIITTIKRSYKALRIEYKVYSNGVLSSTSTWSLKKR</sequence>
<accession>A0A4P9VKW8</accession>
<feature type="chain" id="PRO_5020684894" evidence="1">
    <location>
        <begin position="23"/>
        <end position="222"/>
    </location>
</feature>
<keyword evidence="3" id="KW-1185">Reference proteome</keyword>
<dbReference type="RefSeq" id="WP_094787189.1">
    <property type="nucleotide sequence ID" value="NZ_NDXW01000001.1"/>
</dbReference>
<reference evidence="2 3" key="1">
    <citation type="submission" date="2017-04" db="EMBL/GenBank/DDBJ databases">
        <title>Draft genome sequence of Zooshikella ganghwensis VG4 isolated from Red Sea sediments.</title>
        <authorList>
            <person name="Rehman Z."/>
            <person name="Alam I."/>
            <person name="Kamau A."/>
            <person name="Bajic V."/>
            <person name="Leiknes T."/>
        </authorList>
    </citation>
    <scope>NUCLEOTIDE SEQUENCE [LARGE SCALE GENOMIC DNA]</scope>
    <source>
        <strain evidence="2 3">VG4</strain>
    </source>
</reference>
<protein>
    <submittedName>
        <fullName evidence="2">Uncharacterized protein</fullName>
    </submittedName>
</protein>
<feature type="signal peptide" evidence="1">
    <location>
        <begin position="1"/>
        <end position="22"/>
    </location>
</feature>
<keyword evidence="1" id="KW-0732">Signal</keyword>
<dbReference type="Proteomes" id="UP000257039">
    <property type="component" value="Unassembled WGS sequence"/>
</dbReference>
<organism evidence="2 3">
    <name type="scientific">Zooshikella ganghwensis</name>
    <dbReference type="NCBI Taxonomy" id="202772"/>
    <lineage>
        <taxon>Bacteria</taxon>
        <taxon>Pseudomonadati</taxon>
        <taxon>Pseudomonadota</taxon>
        <taxon>Gammaproteobacteria</taxon>
        <taxon>Oceanospirillales</taxon>
        <taxon>Zooshikellaceae</taxon>
        <taxon>Zooshikella</taxon>
    </lineage>
</organism>
<dbReference type="AlphaFoldDB" id="A0A4P9VKW8"/>
<gene>
    <name evidence="2" type="ORF">B9G39_11200</name>
</gene>
<comment type="caution">
    <text evidence="2">The sequence shown here is derived from an EMBL/GenBank/DDBJ whole genome shotgun (WGS) entry which is preliminary data.</text>
</comment>
<dbReference type="EMBL" id="NDXW01000001">
    <property type="protein sequence ID" value="RDH43965.1"/>
    <property type="molecule type" value="Genomic_DNA"/>
</dbReference>